<dbReference type="OrthoDB" id="1065805at2759"/>
<dbReference type="RefSeq" id="XP_056852673.1">
    <property type="nucleotide sequence ID" value="XM_056996693.1"/>
</dbReference>
<reference evidence="2" key="1">
    <citation type="submission" date="2025-08" db="UniProtKB">
        <authorList>
            <consortium name="RefSeq"/>
        </authorList>
    </citation>
    <scope>IDENTIFICATION</scope>
    <source>
        <tissue evidence="2">Leaf</tissue>
    </source>
</reference>
<proteinExistence type="predicted"/>
<dbReference type="Proteomes" id="UP000504610">
    <property type="component" value="Unplaced"/>
</dbReference>
<dbReference type="GeneID" id="130501872"/>
<dbReference type="KEGG" id="rsz:130501872"/>
<accession>A0A9W3CM18</accession>
<dbReference type="InterPro" id="IPR004252">
    <property type="entry name" value="Probable_transposase_24"/>
</dbReference>
<gene>
    <name evidence="2" type="primary">LOC130501872</name>
</gene>
<dbReference type="AlphaFoldDB" id="A0A9W3CM18"/>
<evidence type="ECO:0000313" key="2">
    <source>
        <dbReference type="RefSeq" id="XP_056852673.1"/>
    </source>
</evidence>
<dbReference type="PANTHER" id="PTHR33144">
    <property type="entry name" value="OS10G0409366 PROTEIN-RELATED"/>
    <property type="match status" value="1"/>
</dbReference>
<protein>
    <submittedName>
        <fullName evidence="2">Uncharacterized protein LOC130501872</fullName>
    </submittedName>
</protein>
<dbReference type="PANTHER" id="PTHR33144:SF48">
    <property type="entry name" value="PLANT TRANSPOSASE (PTTA_EN_SPM FAMILY)"/>
    <property type="match status" value="1"/>
</dbReference>
<evidence type="ECO:0000313" key="1">
    <source>
        <dbReference type="Proteomes" id="UP000504610"/>
    </source>
</evidence>
<dbReference type="Pfam" id="PF03004">
    <property type="entry name" value="Transposase_24"/>
    <property type="match status" value="1"/>
</dbReference>
<keyword evidence="1" id="KW-1185">Reference proteome</keyword>
<name>A0A9W3CM18_RAPSA</name>
<sequence length="396" mass="44537">MDMTFDSDETQYPDDILHPNFDPAWQTTPELAPECNSYKWKVKVIDGSGEILDQTMTTKDVWKLQNRKVIVHFDEEFGQPDVGSARLFGSWLGQLSTDVGLLPIDYTDWRVYPNHRKEAAWNLIKKKISFDDPKKRRKYAISVLGSRCKDLKVRIWKTCKRSSRNETLANRPSTIPHDQWQNFVNDKYGEKWKFKETGKKLSRAEFFIQSRKKQDGTFVNEEAKERAEQLTELISQNPTSRSANIAATLDDDFATVFGPERSGRIRCLGRGPTASQLQKHSPSQFQIQEQDNAVVDQLRSQVTGLTSQVQILTGIVQQFLGDTTVQPNALSNNLGTLGTIFLTTLPSLGAPAATLSTLPNFTAMLSTLPNLGAFSAYDQALQDSQNGAHHEGSPHS</sequence>
<organism evidence="1 2">
    <name type="scientific">Raphanus sativus</name>
    <name type="common">Radish</name>
    <name type="synonym">Raphanus raphanistrum var. sativus</name>
    <dbReference type="NCBI Taxonomy" id="3726"/>
    <lineage>
        <taxon>Eukaryota</taxon>
        <taxon>Viridiplantae</taxon>
        <taxon>Streptophyta</taxon>
        <taxon>Embryophyta</taxon>
        <taxon>Tracheophyta</taxon>
        <taxon>Spermatophyta</taxon>
        <taxon>Magnoliopsida</taxon>
        <taxon>eudicotyledons</taxon>
        <taxon>Gunneridae</taxon>
        <taxon>Pentapetalae</taxon>
        <taxon>rosids</taxon>
        <taxon>malvids</taxon>
        <taxon>Brassicales</taxon>
        <taxon>Brassicaceae</taxon>
        <taxon>Brassiceae</taxon>
        <taxon>Raphanus</taxon>
    </lineage>
</organism>